<gene>
    <name evidence="1" type="ORF">HELGO_WM1638</name>
</gene>
<protein>
    <recommendedName>
        <fullName evidence="2">Periplasmic protein</fullName>
    </recommendedName>
</protein>
<dbReference type="AlphaFoldDB" id="A0A6S6U4W4"/>
<evidence type="ECO:0000313" key="1">
    <source>
        <dbReference type="EMBL" id="CAA6826745.1"/>
    </source>
</evidence>
<dbReference type="EMBL" id="CACVAS010000147">
    <property type="protein sequence ID" value="CAA6826745.1"/>
    <property type="molecule type" value="Genomic_DNA"/>
</dbReference>
<dbReference type="PANTHER" id="PTHR36573:SF1">
    <property type="entry name" value="INTERMEMBRANE PHOSPHOLIPID TRANSPORT SYSTEM BINDING PROTEIN MLAC"/>
    <property type="match status" value="1"/>
</dbReference>
<dbReference type="InterPro" id="IPR008869">
    <property type="entry name" value="MlaC/ttg2D"/>
</dbReference>
<dbReference type="Gene3D" id="3.10.450.710">
    <property type="entry name" value="Tgt2/MlaC"/>
    <property type="match status" value="1"/>
</dbReference>
<reference evidence="1" key="1">
    <citation type="submission" date="2020-01" db="EMBL/GenBank/DDBJ databases">
        <authorList>
            <person name="Meier V. D."/>
            <person name="Meier V D."/>
        </authorList>
    </citation>
    <scope>NUCLEOTIDE SEQUENCE</scope>
    <source>
        <strain evidence="1">HLG_WM_MAG_01</strain>
    </source>
</reference>
<dbReference type="PANTHER" id="PTHR36573">
    <property type="entry name" value="INTERMEMBRANE PHOSPHOLIPID TRANSPORT SYSTEM BINDING PROTEIN MLAC"/>
    <property type="match status" value="1"/>
</dbReference>
<accession>A0A6S6U4W4</accession>
<dbReference type="Pfam" id="PF05494">
    <property type="entry name" value="MlaC"/>
    <property type="match status" value="1"/>
</dbReference>
<organism evidence="1">
    <name type="scientific">uncultured Sulfurovum sp</name>
    <dbReference type="NCBI Taxonomy" id="269237"/>
    <lineage>
        <taxon>Bacteria</taxon>
        <taxon>Pseudomonadati</taxon>
        <taxon>Campylobacterota</taxon>
        <taxon>Epsilonproteobacteria</taxon>
        <taxon>Campylobacterales</taxon>
        <taxon>Sulfurovaceae</taxon>
        <taxon>Sulfurovum</taxon>
        <taxon>environmental samples</taxon>
    </lineage>
</organism>
<name>A0A6S6U4W4_9BACT</name>
<proteinExistence type="predicted"/>
<sequence length="187" mass="21986">MIKNILITILLTLTFSHALEEINIKPTMDVKIKKVIKILQDKSLSQVQKNRQSIAIFDPIFDYGLMAKISLGKKWNSLTKQQKSSFSKAFERKIKYSYIDKLKLYTNQKIITKNIKKLKHNRITLETSVISSQETYKIINSFYKKKSNQQWYIYDVRLAGVSILQTYRKQFSAYLKTKTFESLLKSL</sequence>
<evidence type="ECO:0008006" key="2">
    <source>
        <dbReference type="Google" id="ProtNLM"/>
    </source>
</evidence>
<dbReference type="InterPro" id="IPR042245">
    <property type="entry name" value="Tgt2/MlaC_sf"/>
</dbReference>